<accession>A0A3M7PCQ9</accession>
<proteinExistence type="predicted"/>
<sequence>MYVQNQQLINSTSKRLIGFAMKINRFQKCLKFNNNAETMKGKRQRSIAFLDKCQKVLVKGWSIERSPILKFYPISLKKHE</sequence>
<name>A0A3M7PCQ9_BRAPC</name>
<evidence type="ECO:0000313" key="1">
    <source>
        <dbReference type="EMBL" id="RMZ96886.1"/>
    </source>
</evidence>
<protein>
    <submittedName>
        <fullName evidence="1">Uncharacterized protein</fullName>
    </submittedName>
</protein>
<comment type="caution">
    <text evidence="1">The sequence shown here is derived from an EMBL/GenBank/DDBJ whole genome shotgun (WGS) entry which is preliminary data.</text>
</comment>
<keyword evidence="2" id="KW-1185">Reference proteome</keyword>
<evidence type="ECO:0000313" key="2">
    <source>
        <dbReference type="Proteomes" id="UP000276133"/>
    </source>
</evidence>
<organism evidence="1 2">
    <name type="scientific">Brachionus plicatilis</name>
    <name type="common">Marine rotifer</name>
    <name type="synonym">Brachionus muelleri</name>
    <dbReference type="NCBI Taxonomy" id="10195"/>
    <lineage>
        <taxon>Eukaryota</taxon>
        <taxon>Metazoa</taxon>
        <taxon>Spiralia</taxon>
        <taxon>Gnathifera</taxon>
        <taxon>Rotifera</taxon>
        <taxon>Eurotatoria</taxon>
        <taxon>Monogononta</taxon>
        <taxon>Pseudotrocha</taxon>
        <taxon>Ploima</taxon>
        <taxon>Brachionidae</taxon>
        <taxon>Brachionus</taxon>
    </lineage>
</organism>
<reference evidence="1 2" key="1">
    <citation type="journal article" date="2018" name="Sci. Rep.">
        <title>Genomic signatures of local adaptation to the degree of environmental predictability in rotifers.</title>
        <authorList>
            <person name="Franch-Gras L."/>
            <person name="Hahn C."/>
            <person name="Garcia-Roger E.M."/>
            <person name="Carmona M.J."/>
            <person name="Serra M."/>
            <person name="Gomez A."/>
        </authorList>
    </citation>
    <scope>NUCLEOTIDE SEQUENCE [LARGE SCALE GENOMIC DNA]</scope>
    <source>
        <strain evidence="1">HYR1</strain>
    </source>
</reference>
<dbReference type="EMBL" id="REGN01011812">
    <property type="protein sequence ID" value="RMZ96886.1"/>
    <property type="molecule type" value="Genomic_DNA"/>
</dbReference>
<dbReference type="AlphaFoldDB" id="A0A3M7PCQ9"/>
<dbReference type="Proteomes" id="UP000276133">
    <property type="component" value="Unassembled WGS sequence"/>
</dbReference>
<gene>
    <name evidence="1" type="ORF">BpHYR1_028815</name>
</gene>